<organism evidence="1 2">
    <name type="scientific">Selenomonas montiformis</name>
    <dbReference type="NCBI Taxonomy" id="2652285"/>
    <lineage>
        <taxon>Bacteria</taxon>
        <taxon>Bacillati</taxon>
        <taxon>Bacillota</taxon>
        <taxon>Negativicutes</taxon>
        <taxon>Selenomonadales</taxon>
        <taxon>Selenomonadaceae</taxon>
        <taxon>Selenomonas</taxon>
    </lineage>
</organism>
<evidence type="ECO:0000313" key="2">
    <source>
        <dbReference type="Proteomes" id="UP000430222"/>
    </source>
</evidence>
<keyword evidence="2" id="KW-1185">Reference proteome</keyword>
<proteinExistence type="predicted"/>
<dbReference type="Proteomes" id="UP000430222">
    <property type="component" value="Unassembled WGS sequence"/>
</dbReference>
<sequence>MAISEESFQDLVAAVNTEIFQHLQRAWKDQKLASYLNSIGLGHLTPQEAATYWEDSCKDGKILIIGAPSIKEREILATLKSEHIAKDRIEIHLGYDELKNFPYQKLRYNNKYRLVLVGAMPHSTNGKGDFSSAIANMEQSDGFPKIIRLCSNEQLKITKTNLRQAIHKEIESGYLAA</sequence>
<name>A0A6I2UZE0_9FIRM</name>
<reference evidence="1 2" key="1">
    <citation type="submission" date="2019-08" db="EMBL/GenBank/DDBJ databases">
        <title>In-depth cultivation of the pig gut microbiome towards novel bacterial diversity and tailored functional studies.</title>
        <authorList>
            <person name="Wylensek D."/>
            <person name="Hitch T.C.A."/>
            <person name="Clavel T."/>
        </authorList>
    </citation>
    <scope>NUCLEOTIDE SEQUENCE [LARGE SCALE GENOMIC DNA]</scope>
    <source>
        <strain evidence="2">WCA-380-WT-3B3</strain>
    </source>
</reference>
<gene>
    <name evidence="1" type="ORF">FYJ78_11630</name>
</gene>
<accession>A0A6I2UZE0</accession>
<dbReference type="RefSeq" id="WP_154621567.1">
    <property type="nucleotide sequence ID" value="NZ_VUNL01000016.1"/>
</dbReference>
<evidence type="ECO:0000313" key="1">
    <source>
        <dbReference type="EMBL" id="MSV25799.1"/>
    </source>
</evidence>
<dbReference type="EMBL" id="VUNL01000016">
    <property type="protein sequence ID" value="MSV25799.1"/>
    <property type="molecule type" value="Genomic_DNA"/>
</dbReference>
<dbReference type="AlphaFoldDB" id="A0A6I2UZE0"/>
<comment type="caution">
    <text evidence="1">The sequence shown here is derived from an EMBL/GenBank/DDBJ whole genome shotgun (WGS) entry which is preliminary data.</text>
</comment>
<protein>
    <submittedName>
        <fullName evidence="1">Uncharacterized protein</fullName>
    </submittedName>
</protein>